<dbReference type="PANTHER" id="PTHR43102">
    <property type="entry name" value="SLR1143 PROTEIN"/>
    <property type="match status" value="1"/>
</dbReference>
<evidence type="ECO:0000313" key="3">
    <source>
        <dbReference type="Proteomes" id="UP001165296"/>
    </source>
</evidence>
<dbReference type="SUPFAM" id="SSF55781">
    <property type="entry name" value="GAF domain-like"/>
    <property type="match status" value="1"/>
</dbReference>
<dbReference type="PANTHER" id="PTHR43102:SF2">
    <property type="entry name" value="GAF DOMAIN-CONTAINING PROTEIN"/>
    <property type="match status" value="1"/>
</dbReference>
<accession>A0ABS8AVD4</accession>
<sequence length="243" mass="27021">MPTPSSLIPANDPQRLQALAPYLTLGSEPDAVFDDIVRLTAKLFQVPIALVSLVEEGSVWFKANYGLPGAVRVNREQSICSVAVLHEDTTIYEDLRRKPCHLTDPKVAEALELRFYAGHPLRTAEGLQIGALCVIDRQPRTLSAVEQGRLRALAGLVMKMLDLRQLLHQHPEQAQAVWTLLYSELDDLLTRIGTLTQLARWEESPNTSDGQAYQRSIDEEAEVVIWLLEQHTADALAALRPAS</sequence>
<evidence type="ECO:0000313" key="2">
    <source>
        <dbReference type="EMBL" id="MCB2409578.1"/>
    </source>
</evidence>
<dbReference type="Pfam" id="PF01590">
    <property type="entry name" value="GAF"/>
    <property type="match status" value="1"/>
</dbReference>
<reference evidence="2" key="1">
    <citation type="submission" date="2021-10" db="EMBL/GenBank/DDBJ databases">
        <authorList>
            <person name="Dean J.D."/>
            <person name="Kim M.K."/>
            <person name="Newey C.N."/>
            <person name="Stoker T.S."/>
            <person name="Thompson D.W."/>
            <person name="Grose J.H."/>
        </authorList>
    </citation>
    <scope>NUCLEOTIDE SEQUENCE</scope>
    <source>
        <strain evidence="2">BT178</strain>
    </source>
</reference>
<comment type="caution">
    <text evidence="2">The sequence shown here is derived from an EMBL/GenBank/DDBJ whole genome shotgun (WGS) entry which is preliminary data.</text>
</comment>
<name>A0ABS8AVD4_9BACT</name>
<dbReference type="RefSeq" id="WP_226177315.1">
    <property type="nucleotide sequence ID" value="NZ_JAJADR010000005.1"/>
</dbReference>
<protein>
    <submittedName>
        <fullName evidence="2">GAF domain-containing protein</fullName>
    </submittedName>
</protein>
<proteinExistence type="predicted"/>
<keyword evidence="3" id="KW-1185">Reference proteome</keyword>
<dbReference type="EMBL" id="JAJADR010000005">
    <property type="protein sequence ID" value="MCB2409578.1"/>
    <property type="molecule type" value="Genomic_DNA"/>
</dbReference>
<gene>
    <name evidence="2" type="ORF">LGH74_16420</name>
</gene>
<organism evidence="2 3">
    <name type="scientific">Hymenobacter lucidus</name>
    <dbReference type="NCBI Taxonomy" id="2880930"/>
    <lineage>
        <taxon>Bacteria</taxon>
        <taxon>Pseudomonadati</taxon>
        <taxon>Bacteroidota</taxon>
        <taxon>Cytophagia</taxon>
        <taxon>Cytophagales</taxon>
        <taxon>Hymenobacteraceae</taxon>
        <taxon>Hymenobacter</taxon>
    </lineage>
</organism>
<dbReference type="Proteomes" id="UP001165296">
    <property type="component" value="Unassembled WGS sequence"/>
</dbReference>
<dbReference type="Gene3D" id="3.30.450.40">
    <property type="match status" value="1"/>
</dbReference>
<feature type="domain" description="GAF" evidence="1">
    <location>
        <begin position="28"/>
        <end position="171"/>
    </location>
</feature>
<dbReference type="InterPro" id="IPR003018">
    <property type="entry name" value="GAF"/>
</dbReference>
<dbReference type="SMART" id="SM00065">
    <property type="entry name" value="GAF"/>
    <property type="match status" value="1"/>
</dbReference>
<dbReference type="InterPro" id="IPR029016">
    <property type="entry name" value="GAF-like_dom_sf"/>
</dbReference>
<evidence type="ECO:0000259" key="1">
    <source>
        <dbReference type="SMART" id="SM00065"/>
    </source>
</evidence>